<organism evidence="1 2">
    <name type="scientific">candidate division WWE3 bacterium RIFCSPLOWO2_12_FULL_36_10</name>
    <dbReference type="NCBI Taxonomy" id="1802630"/>
    <lineage>
        <taxon>Bacteria</taxon>
        <taxon>Katanobacteria</taxon>
    </lineage>
</organism>
<evidence type="ECO:0000313" key="2">
    <source>
        <dbReference type="Proteomes" id="UP000177763"/>
    </source>
</evidence>
<reference evidence="1 2" key="1">
    <citation type="journal article" date="2016" name="Nat. Commun.">
        <title>Thousands of microbial genomes shed light on interconnected biogeochemical processes in an aquifer system.</title>
        <authorList>
            <person name="Anantharaman K."/>
            <person name="Brown C.T."/>
            <person name="Hug L.A."/>
            <person name="Sharon I."/>
            <person name="Castelle C.J."/>
            <person name="Probst A.J."/>
            <person name="Thomas B.C."/>
            <person name="Singh A."/>
            <person name="Wilkins M.J."/>
            <person name="Karaoz U."/>
            <person name="Brodie E.L."/>
            <person name="Williams K.H."/>
            <person name="Hubbard S.S."/>
            <person name="Banfield J.F."/>
        </authorList>
    </citation>
    <scope>NUCLEOTIDE SEQUENCE [LARGE SCALE GENOMIC DNA]</scope>
</reference>
<sequence>MNSLGINSMLEPLQELQEAGLTRMDFREVVIDTVKSPEFEWNGVNFKGILSEVKKRLPDGDPEIKRMKGILRGVIGELVSGATPLGFEAETAFEIGMGNEEYVATDLDVLVGGNFKSGILRSALTGWLSKRPDIREKMRDDLGLGGKSRKGKATYTTWGGSTVEKTSKRAGETAIADEHARRLEVYTAQYIEKILGSSNGDDGEGLHSQTVIPDGLLYYRLKTSDVAELAGFVEVKTYSPASLKSFLEKLSVGSDVDKEDKLNLRLGLARSIKFLSLLMKFKHGGLLPKLSDDEKLDLPNDGRLPKSVYSTPEEVESRIPVFDKTNTVIVMRFPSDVESSDLKILGEYLVSLGYRKISIQKLHFTSVEIDEIARRVIARDLLHLRQKNLVNGRQFSDKEVEVLERIMRGE</sequence>
<gene>
    <name evidence="1" type="ORF">A3H26_03970</name>
</gene>
<accession>A0A1F4VL30</accession>
<name>A0A1F4VL30_UNCKA</name>
<proteinExistence type="predicted"/>
<protein>
    <submittedName>
        <fullName evidence="1">Uncharacterized protein</fullName>
    </submittedName>
</protein>
<dbReference type="Proteomes" id="UP000177763">
    <property type="component" value="Unassembled WGS sequence"/>
</dbReference>
<evidence type="ECO:0000313" key="1">
    <source>
        <dbReference type="EMBL" id="OGC57588.1"/>
    </source>
</evidence>
<dbReference type="AlphaFoldDB" id="A0A1F4VL30"/>
<comment type="caution">
    <text evidence="1">The sequence shown here is derived from an EMBL/GenBank/DDBJ whole genome shotgun (WGS) entry which is preliminary data.</text>
</comment>
<dbReference type="EMBL" id="MEVN01000009">
    <property type="protein sequence ID" value="OGC57588.1"/>
    <property type="molecule type" value="Genomic_DNA"/>
</dbReference>